<proteinExistence type="predicted"/>
<evidence type="ECO:0000313" key="2">
    <source>
        <dbReference type="Proteomes" id="UP000203676"/>
    </source>
</evidence>
<reference evidence="1 2" key="1">
    <citation type="submission" date="2010-11" db="EMBL/GenBank/DDBJ databases">
        <title>The Genome Sequence of Cyanophage Syn30.</title>
        <authorList>
            <consortium name="The Broad Institute Genome Sequencing Platform"/>
            <person name="Henn M.R."/>
            <person name="Sullivan M.S."/>
            <person name="Osburne M.S."/>
            <person name="Levin J."/>
            <person name="Malboeuf C."/>
            <person name="Casali M."/>
            <person name="Russ C."/>
            <person name="Lennon N."/>
            <person name="Chapman S.B."/>
            <person name="Erlich R."/>
            <person name="Young S.K."/>
            <person name="Yandava C."/>
            <person name="Zeng Q."/>
            <person name="Alvarado L."/>
            <person name="Anderson S."/>
            <person name="Berlin A."/>
            <person name="Chen Z."/>
            <person name="Freedman E."/>
            <person name="Gellesch M."/>
            <person name="Goldberg J."/>
            <person name="Green L."/>
            <person name="Griggs A."/>
            <person name="Gujja S."/>
            <person name="Heilman E.R."/>
            <person name="Heiman D."/>
            <person name="Hollinger A."/>
            <person name="Howarth C."/>
            <person name="Larson L."/>
            <person name="Mehta T."/>
            <person name="Pearson M."/>
            <person name="Roberts A."/>
            <person name="Ryan E."/>
            <person name="Saif S."/>
            <person name="Shea T."/>
            <person name="Shenoy N."/>
            <person name="Sisk P."/>
            <person name="Stolte C."/>
            <person name="Sykes S."/>
            <person name="White J."/>
            <person name="Yu Q."/>
            <person name="Coleman M.L."/>
            <person name="Huang K.H."/>
            <person name="Weigele P.R."/>
            <person name="DeFrancesco A.S."/>
            <person name="Kern S.E."/>
            <person name="Thompson L.R."/>
            <person name="Fu R."/>
            <person name="Hombeck B."/>
            <person name="Chisholm S.W."/>
            <person name="Haas B."/>
            <person name="Nusbaum C."/>
            <person name="Birren B."/>
        </authorList>
    </citation>
    <scope>NUCLEOTIDE SEQUENCE [LARGE SCALE GENOMIC DNA]</scope>
    <source>
        <strain evidence="1 2">Syn30</strain>
    </source>
</reference>
<dbReference type="KEGG" id="vg:15312246"/>
<evidence type="ECO:0000313" key="1">
    <source>
        <dbReference type="EMBL" id="AGH56142.1"/>
    </source>
</evidence>
<dbReference type="RefSeq" id="YP_007877822.1">
    <property type="nucleotide sequence ID" value="NC_021072.1"/>
</dbReference>
<organism evidence="1 2">
    <name type="scientific">Synechococcus phage Syn30</name>
    <dbReference type="NCBI Taxonomy" id="536474"/>
    <lineage>
        <taxon>Viruses</taxon>
        <taxon>Duplodnaviria</taxon>
        <taxon>Heunggongvirae</taxon>
        <taxon>Uroviricota</taxon>
        <taxon>Caudoviricetes</taxon>
        <taxon>Pantevenvirales</taxon>
        <taxon>Kyanoviridae</taxon>
        <taxon>Leucotheavirus</taxon>
        <taxon>Leucotheavirus syn30</taxon>
    </lineage>
</organism>
<dbReference type="OrthoDB" id="25098at10239"/>
<dbReference type="Pfam" id="PF23966">
    <property type="entry name" value="DUF7294"/>
    <property type="match status" value="1"/>
</dbReference>
<dbReference type="GeneID" id="15312246"/>
<keyword evidence="2" id="KW-1185">Reference proteome</keyword>
<dbReference type="InterPro" id="IPR055718">
    <property type="entry name" value="DUF7294"/>
</dbReference>
<gene>
    <name evidence="1" type="ORF">CPRG_00058</name>
</gene>
<dbReference type="EMBL" id="HQ634189">
    <property type="protein sequence ID" value="AGH56142.1"/>
    <property type="molecule type" value="Genomic_DNA"/>
</dbReference>
<protein>
    <submittedName>
        <fullName evidence="1">Uncharacterized protein</fullName>
    </submittedName>
</protein>
<sequence>MDTELAHVFVNFSKRSMKIVDNEGYDKDVNWKWDYEGAAGFSETVSELGEILDPDMITYCFAEV</sequence>
<name>M4SII8_9CAUD</name>
<dbReference type="Proteomes" id="UP000203676">
    <property type="component" value="Segment"/>
</dbReference>
<accession>M4SII8</accession>